<evidence type="ECO:0000256" key="6">
    <source>
        <dbReference type="ARBA" id="ARBA00023015"/>
    </source>
</evidence>
<evidence type="ECO:0000259" key="12">
    <source>
        <dbReference type="PROSITE" id="PS50118"/>
    </source>
</evidence>
<evidence type="ECO:0000256" key="4">
    <source>
        <dbReference type="ARBA" id="ARBA00022705"/>
    </source>
</evidence>
<evidence type="ECO:0000256" key="9">
    <source>
        <dbReference type="ARBA" id="ARBA00023242"/>
    </source>
</evidence>
<dbReference type="EMBL" id="HBKQ01004383">
    <property type="protein sequence ID" value="CAE2206840.1"/>
    <property type="molecule type" value="Transcribed_RNA"/>
</dbReference>
<feature type="region of interest" description="Disordered" evidence="11">
    <location>
        <begin position="650"/>
        <end position="719"/>
    </location>
</feature>
<dbReference type="GO" id="GO:0003677">
    <property type="term" value="F:DNA binding"/>
    <property type="evidence" value="ECO:0007669"/>
    <property type="project" value="UniProtKB-UniRule"/>
</dbReference>
<comment type="subcellular location">
    <subcellularLocation>
        <location evidence="1">Chromosome</location>
    </subcellularLocation>
</comment>
<dbReference type="InterPro" id="IPR036910">
    <property type="entry name" value="HMG_box_dom_sf"/>
</dbReference>
<dbReference type="GO" id="GO:0035101">
    <property type="term" value="C:FACT complex"/>
    <property type="evidence" value="ECO:0007669"/>
    <property type="project" value="TreeGrafter"/>
</dbReference>
<dbReference type="Gene3D" id="2.30.29.150">
    <property type="match status" value="1"/>
</dbReference>
<sequence length="915" mass="102296">MSGATVWKHIGLHGHSVGTFTADPDGLRWKSAVMGGGDNDDISSSRVLPAKTLVAAKWTVFGRSGHVRVRSKASDPVNAELRFDGFPAADFDRLRDVLKRLFDVDLTKHAMSSAGTSFGLTDIEDGNMVFRQCILEDADEEGEEFEPRDGDEMMSANLKEISQCVLPGNNRNEIEMQFHESDAVEAGTDQLVAIRFYIPPDPDADPSELDASTPAELFQQRIMKNANIKRTTGDVIVEIPEAKGTFLTPRGRYAIELYDTFLRMRGAKYDYKIKYDDISRLFLLPKPDEVHMAFVIALDKPIRQGQQRYQNLVMQTTKDHAELTVNLDEEVLEKEYNGDLQPVMYGALSNLVAKTFKIIAKKKVFIPGKFANANQQPCVKCALRASEGHLYPLEKQFIFIHKPTVLVRFDDVESVEFQRYAGGQGSTRNFDLCVSLINSGDSSTKEYIFSGIDRSDYTGLYNFLSGKKIKIKNLQGNILDDAPSAPPVYNEDVIYGVPAGAGEMEESSEDESYGTNDEESVESESISGDDDDLGSGFDDSDLEEHRKAAKKSKPEDAKGKEKSNKKSKKRSRPEKEGSSAEVPKKSAKKSTPEDKVAPKKKKKKDPKAPKKGKSAYNYFLTAMRPKIKEQNPDATFGELSTLAGQAWKKVSNEEKEKYEKMAESDAARFKREMADYSAPSDDSEDEDEGKKKKIKKKAKSKSNKPKRGQSSYMFFAKDARAKIKEQNPDASFGEMGKMVGQAWKKLSDEEKKKYEEMAKDDGARYKREMANYSASSDDSDAGKKKVKDKNAPKKNKSSYMCFAAHIRPTVKEQNPKASFTELAKLIGEKWKNISDSEKQKYETMAKEDTVRYKREMKDYTPPPPSEPKKKPVATKKSKVIKKPESSDDDSDDDSSSDEDSSDASSDSDDSDSDSD</sequence>
<feature type="compositionally biased region" description="Acidic residues" evidence="11">
    <location>
        <begin position="503"/>
        <end position="542"/>
    </location>
</feature>
<dbReference type="GO" id="GO:0031491">
    <property type="term" value="F:nucleosome binding"/>
    <property type="evidence" value="ECO:0007669"/>
    <property type="project" value="TreeGrafter"/>
</dbReference>
<dbReference type="CDD" id="cd13231">
    <property type="entry name" value="PH2_SSRP1-like"/>
    <property type="match status" value="1"/>
</dbReference>
<dbReference type="PROSITE" id="PS50118">
    <property type="entry name" value="HMG_BOX_2"/>
    <property type="match status" value="3"/>
</dbReference>
<dbReference type="InterPro" id="IPR035417">
    <property type="entry name" value="SSRP1/POB3_N"/>
</dbReference>
<dbReference type="SUPFAM" id="SSF50729">
    <property type="entry name" value="PH domain-like"/>
    <property type="match status" value="1"/>
</dbReference>
<dbReference type="GO" id="GO:0042393">
    <property type="term" value="F:histone binding"/>
    <property type="evidence" value="ECO:0007669"/>
    <property type="project" value="TreeGrafter"/>
</dbReference>
<dbReference type="Gene3D" id="2.30.29.220">
    <property type="entry name" value="Structure-specific recognition protein (SSRP1)"/>
    <property type="match status" value="1"/>
</dbReference>
<keyword evidence="8" id="KW-0234">DNA repair</keyword>
<keyword evidence="9 10" id="KW-0539">Nucleus</keyword>
<dbReference type="Pfam" id="PF17292">
    <property type="entry name" value="POB3_N"/>
    <property type="match status" value="1"/>
</dbReference>
<evidence type="ECO:0000313" key="13">
    <source>
        <dbReference type="EMBL" id="CAE2206840.1"/>
    </source>
</evidence>
<dbReference type="InterPro" id="IPR038167">
    <property type="entry name" value="SSRP1_sf"/>
</dbReference>
<feature type="compositionally biased region" description="Basic residues" evidence="11">
    <location>
        <begin position="691"/>
        <end position="707"/>
    </location>
</feature>
<evidence type="ECO:0000256" key="7">
    <source>
        <dbReference type="ARBA" id="ARBA00023163"/>
    </source>
</evidence>
<feature type="DNA-binding region" description="HMG box" evidence="10">
    <location>
        <begin position="792"/>
        <end position="860"/>
    </location>
</feature>
<dbReference type="GO" id="GO:0006260">
    <property type="term" value="P:DNA replication"/>
    <property type="evidence" value="ECO:0007669"/>
    <property type="project" value="UniProtKB-KW"/>
</dbReference>
<feature type="region of interest" description="Disordered" evidence="11">
    <location>
        <begin position="829"/>
        <end position="915"/>
    </location>
</feature>
<keyword evidence="7" id="KW-0804">Transcription</keyword>
<feature type="domain" description="HMG box" evidence="12">
    <location>
        <begin position="792"/>
        <end position="860"/>
    </location>
</feature>
<dbReference type="InterPro" id="IPR048993">
    <property type="entry name" value="SSRP1-like_PH1"/>
</dbReference>
<evidence type="ECO:0000256" key="10">
    <source>
        <dbReference type="PROSITE-ProRule" id="PRU00267"/>
    </source>
</evidence>
<dbReference type="SMART" id="SM00398">
    <property type="entry name" value="HMG"/>
    <property type="match status" value="3"/>
</dbReference>
<keyword evidence="5" id="KW-0227">DNA damage</keyword>
<evidence type="ECO:0000256" key="5">
    <source>
        <dbReference type="ARBA" id="ARBA00022763"/>
    </source>
</evidence>
<keyword evidence="6" id="KW-0805">Transcription regulation</keyword>
<dbReference type="Pfam" id="PF03531">
    <property type="entry name" value="SSrecog"/>
    <property type="match status" value="1"/>
</dbReference>
<proteinExistence type="inferred from homology"/>
<dbReference type="GO" id="GO:0006281">
    <property type="term" value="P:DNA repair"/>
    <property type="evidence" value="ECO:0007669"/>
    <property type="project" value="UniProtKB-KW"/>
</dbReference>
<gene>
    <name evidence="13" type="ORF">OAUR00152_LOCUS2997</name>
</gene>
<dbReference type="CDD" id="cd01390">
    <property type="entry name" value="HMG-box_NHP6-like"/>
    <property type="match status" value="1"/>
</dbReference>
<feature type="compositionally biased region" description="Acidic residues" evidence="11">
    <location>
        <begin position="886"/>
        <end position="915"/>
    </location>
</feature>
<dbReference type="PANTHER" id="PTHR45849">
    <property type="entry name" value="FACT COMPLEX SUBUNIT SSRP1"/>
    <property type="match status" value="1"/>
</dbReference>
<dbReference type="InterPro" id="IPR011993">
    <property type="entry name" value="PH-like_dom_sf"/>
</dbReference>
<dbReference type="InterPro" id="IPR009071">
    <property type="entry name" value="HMG_box_dom"/>
</dbReference>
<feature type="compositionally biased region" description="Basic residues" evidence="11">
    <location>
        <begin position="598"/>
        <end position="613"/>
    </location>
</feature>
<protein>
    <recommendedName>
        <fullName evidence="12">HMG box domain-containing protein</fullName>
    </recommendedName>
</protein>
<dbReference type="SMART" id="SM01287">
    <property type="entry name" value="Rtt106"/>
    <property type="match status" value="1"/>
</dbReference>
<dbReference type="PANTHER" id="PTHR45849:SF1">
    <property type="entry name" value="FACT COMPLEX SUBUNIT SSRP1"/>
    <property type="match status" value="1"/>
</dbReference>
<evidence type="ECO:0000256" key="1">
    <source>
        <dbReference type="ARBA" id="ARBA00004286"/>
    </source>
</evidence>
<feature type="region of interest" description="Disordered" evidence="11">
    <location>
        <begin position="754"/>
        <end position="800"/>
    </location>
</feature>
<keyword evidence="4" id="KW-0235">DNA replication</keyword>
<feature type="compositionally biased region" description="Basic and acidic residues" evidence="11">
    <location>
        <begin position="573"/>
        <end position="597"/>
    </location>
</feature>
<keyword evidence="3" id="KW-0158">Chromosome</keyword>
<reference evidence="13" key="1">
    <citation type="submission" date="2021-01" db="EMBL/GenBank/DDBJ databases">
        <authorList>
            <person name="Corre E."/>
            <person name="Pelletier E."/>
            <person name="Niang G."/>
            <person name="Scheremetjew M."/>
            <person name="Finn R."/>
            <person name="Kale V."/>
            <person name="Holt S."/>
            <person name="Cochrane G."/>
            <person name="Meng A."/>
            <person name="Brown T."/>
            <person name="Cohen L."/>
        </authorList>
    </citation>
    <scope>NUCLEOTIDE SEQUENCE</scope>
    <source>
        <strain evidence="13">Isolate 1302-5</strain>
    </source>
</reference>
<dbReference type="Gene3D" id="2.30.29.30">
    <property type="entry name" value="Pleckstrin-homology domain (PH domain)/Phosphotyrosine-binding domain (PTB)"/>
    <property type="match status" value="2"/>
</dbReference>
<dbReference type="FunFam" id="2.30.29.150:FF:000001">
    <property type="entry name" value="Fact complex subunit ssrp1"/>
    <property type="match status" value="1"/>
</dbReference>
<comment type="similarity">
    <text evidence="2">Belongs to the SSRP1 family.</text>
</comment>
<organism evidence="13">
    <name type="scientific">Odontella aurita</name>
    <dbReference type="NCBI Taxonomy" id="265563"/>
    <lineage>
        <taxon>Eukaryota</taxon>
        <taxon>Sar</taxon>
        <taxon>Stramenopiles</taxon>
        <taxon>Ochrophyta</taxon>
        <taxon>Bacillariophyta</taxon>
        <taxon>Mediophyceae</taxon>
        <taxon>Biddulphiophycidae</taxon>
        <taxon>Eupodiscales</taxon>
        <taxon>Odontellaceae</taxon>
        <taxon>Odontella</taxon>
    </lineage>
</organism>
<name>A0A7S4HR37_9STRA</name>
<feature type="region of interest" description="Disordered" evidence="11">
    <location>
        <begin position="503"/>
        <end position="617"/>
    </location>
</feature>
<dbReference type="InterPro" id="IPR050454">
    <property type="entry name" value="RTT106/SSRP1_HistChap/FACT"/>
</dbReference>
<evidence type="ECO:0000256" key="3">
    <source>
        <dbReference type="ARBA" id="ARBA00022454"/>
    </source>
</evidence>
<feature type="compositionally biased region" description="Basic and acidic residues" evidence="11">
    <location>
        <begin position="552"/>
        <end position="564"/>
    </location>
</feature>
<dbReference type="Pfam" id="PF21103">
    <property type="entry name" value="PH1_SSRP1-like"/>
    <property type="match status" value="1"/>
</dbReference>
<feature type="DNA-binding region" description="HMG box" evidence="10">
    <location>
        <begin position="609"/>
        <end position="677"/>
    </location>
</feature>
<dbReference type="InterPro" id="IPR024954">
    <property type="entry name" value="SSRP1_DD"/>
</dbReference>
<feature type="DNA-binding region" description="HMG box" evidence="10">
    <location>
        <begin position="705"/>
        <end position="773"/>
    </location>
</feature>
<evidence type="ECO:0000256" key="8">
    <source>
        <dbReference type="ARBA" id="ARBA00023204"/>
    </source>
</evidence>
<evidence type="ECO:0000256" key="2">
    <source>
        <dbReference type="ARBA" id="ARBA00010060"/>
    </source>
</evidence>
<dbReference type="Gene3D" id="1.10.30.10">
    <property type="entry name" value="High mobility group box domain"/>
    <property type="match status" value="3"/>
</dbReference>
<dbReference type="CDD" id="cd13230">
    <property type="entry name" value="PH1_SSRP1-like"/>
    <property type="match status" value="1"/>
</dbReference>
<feature type="compositionally biased region" description="Basic residues" evidence="11">
    <location>
        <begin position="870"/>
        <end position="880"/>
    </location>
</feature>
<feature type="compositionally biased region" description="Basic and acidic residues" evidence="11">
    <location>
        <begin position="754"/>
        <end position="769"/>
    </location>
</feature>
<feature type="compositionally biased region" description="Basic and acidic residues" evidence="11">
    <location>
        <begin position="780"/>
        <end position="791"/>
    </location>
</feature>
<feature type="domain" description="HMG box" evidence="12">
    <location>
        <begin position="609"/>
        <end position="677"/>
    </location>
</feature>
<feature type="compositionally biased region" description="Basic and acidic residues" evidence="11">
    <location>
        <begin position="829"/>
        <end position="858"/>
    </location>
</feature>
<dbReference type="InterPro" id="IPR013719">
    <property type="entry name" value="RTT106/SPT16-like_middle_dom"/>
</dbReference>
<dbReference type="SUPFAM" id="SSF47095">
    <property type="entry name" value="HMG-box"/>
    <property type="match status" value="3"/>
</dbReference>
<dbReference type="AlphaFoldDB" id="A0A7S4HR37"/>
<dbReference type="InterPro" id="IPR000969">
    <property type="entry name" value="SSRP1/POB3"/>
</dbReference>
<dbReference type="Pfam" id="PF08512">
    <property type="entry name" value="Rttp106-like_middle"/>
    <property type="match status" value="1"/>
</dbReference>
<dbReference type="Pfam" id="PF00505">
    <property type="entry name" value="HMG_box"/>
    <property type="match status" value="3"/>
</dbReference>
<accession>A0A7S4HR37</accession>
<keyword evidence="10" id="KW-0238">DNA-binding</keyword>
<feature type="domain" description="HMG box" evidence="12">
    <location>
        <begin position="705"/>
        <end position="773"/>
    </location>
</feature>
<feature type="compositionally biased region" description="Basic and acidic residues" evidence="11">
    <location>
        <begin position="650"/>
        <end position="674"/>
    </location>
</feature>
<evidence type="ECO:0000256" key="11">
    <source>
        <dbReference type="SAM" id="MobiDB-lite"/>
    </source>
</evidence>
<dbReference type="PRINTS" id="PR00887">
    <property type="entry name" value="SSRCOGNITION"/>
</dbReference>